<sequence length="141" mass="17253">MSKVIYRYLRYAYLRRKLRCYILQEQKKRFDLMMKGEFDAKDNLPVAFFIKFQAKYKLKIGEMGILLREIIWHTPFWGYQNGIVVNWIYPSFDYYSDLEVLRVMLPTSDEILHQLEGKDEMLFPILVERFIQQRLYLFIDS</sequence>
<dbReference type="AlphaFoldDB" id="A0A1V3IE46"/>
<evidence type="ECO:0000313" key="1">
    <source>
        <dbReference type="EMBL" id="OOF38280.1"/>
    </source>
</evidence>
<reference evidence="1 2" key="1">
    <citation type="submission" date="2016-10" db="EMBL/GenBank/DDBJ databases">
        <title>Rodentibacter gen. nov. and new species.</title>
        <authorList>
            <person name="Christensen H."/>
        </authorList>
    </citation>
    <scope>NUCLEOTIDE SEQUENCE [LARGE SCALE GENOMIC DNA]</scope>
    <source>
        <strain evidence="1 2">Ppn418</strain>
    </source>
</reference>
<comment type="caution">
    <text evidence="1">The sequence shown here is derived from an EMBL/GenBank/DDBJ whole genome shotgun (WGS) entry which is preliminary data.</text>
</comment>
<evidence type="ECO:0000313" key="2">
    <source>
        <dbReference type="Proteomes" id="UP000189426"/>
    </source>
</evidence>
<dbReference type="RefSeq" id="WP_077494689.1">
    <property type="nucleotide sequence ID" value="NZ_MLHG01000070.1"/>
</dbReference>
<name>A0A1V3IE46_9PAST</name>
<dbReference type="Proteomes" id="UP000189426">
    <property type="component" value="Unassembled WGS sequence"/>
</dbReference>
<gene>
    <name evidence="1" type="ORF">BKK47_09780</name>
</gene>
<dbReference type="STRING" id="1908257.BKK47_09780"/>
<protein>
    <submittedName>
        <fullName evidence="1">Uncharacterized protein</fullName>
    </submittedName>
</protein>
<keyword evidence="2" id="KW-1185">Reference proteome</keyword>
<accession>A0A1V3IE46</accession>
<dbReference type="EMBL" id="MLHG01000070">
    <property type="protein sequence ID" value="OOF38280.1"/>
    <property type="molecule type" value="Genomic_DNA"/>
</dbReference>
<proteinExistence type="predicted"/>
<organism evidence="1 2">
    <name type="scientific">Rodentibacter mrazii</name>
    <dbReference type="NCBI Taxonomy" id="1908257"/>
    <lineage>
        <taxon>Bacteria</taxon>
        <taxon>Pseudomonadati</taxon>
        <taxon>Pseudomonadota</taxon>
        <taxon>Gammaproteobacteria</taxon>
        <taxon>Pasteurellales</taxon>
        <taxon>Pasteurellaceae</taxon>
        <taxon>Rodentibacter</taxon>
    </lineage>
</organism>